<accession>A0A8E2DNP8</accession>
<dbReference type="Proteomes" id="UP000250043">
    <property type="component" value="Unassembled WGS sequence"/>
</dbReference>
<keyword evidence="3" id="KW-1185">Reference proteome</keyword>
<keyword evidence="1" id="KW-1133">Transmembrane helix</keyword>
<dbReference type="AlphaFoldDB" id="A0A8E2DNP8"/>
<keyword evidence="1" id="KW-0812">Transmembrane</keyword>
<name>A0A8E2DNP8_9APHY</name>
<feature type="transmembrane region" description="Helical" evidence="1">
    <location>
        <begin position="115"/>
        <end position="132"/>
    </location>
</feature>
<evidence type="ECO:0000256" key="1">
    <source>
        <dbReference type="SAM" id="Phobius"/>
    </source>
</evidence>
<sequence length="137" mass="15946">MDLRITLWVCYLAQPLGILCQWLWVQCGEDDWRIPGEAFTLSVQRLLRLKRHATQYYRHIVVKVAFPLSSLQSSVMLERSVFRALAQCNPVMQFAASHQRGSMVATVPFRVSGPLILHVFVRIFICSIRWWLAQLRC</sequence>
<protein>
    <submittedName>
        <fullName evidence="2">Uncharacterized protein</fullName>
    </submittedName>
</protein>
<keyword evidence="1" id="KW-0472">Membrane</keyword>
<feature type="transmembrane region" description="Helical" evidence="1">
    <location>
        <begin position="7"/>
        <end position="25"/>
    </location>
</feature>
<proteinExistence type="predicted"/>
<evidence type="ECO:0000313" key="2">
    <source>
        <dbReference type="EMBL" id="OCH90793.1"/>
    </source>
</evidence>
<dbReference type="EMBL" id="KV722398">
    <property type="protein sequence ID" value="OCH90793.1"/>
    <property type="molecule type" value="Genomic_DNA"/>
</dbReference>
<reference evidence="2 3" key="1">
    <citation type="submission" date="2016-07" db="EMBL/GenBank/DDBJ databases">
        <title>Draft genome of the white-rot fungus Obba rivulosa 3A-2.</title>
        <authorList>
            <consortium name="DOE Joint Genome Institute"/>
            <person name="Miettinen O."/>
            <person name="Riley R."/>
            <person name="Acob R."/>
            <person name="Barry K."/>
            <person name="Cullen D."/>
            <person name="De Vries R."/>
            <person name="Hainaut M."/>
            <person name="Hatakka A."/>
            <person name="Henrissat B."/>
            <person name="Hilden K."/>
            <person name="Kuo R."/>
            <person name="Labutti K."/>
            <person name="Lipzen A."/>
            <person name="Makela M.R."/>
            <person name="Sandor L."/>
            <person name="Spatafora J.W."/>
            <person name="Grigoriev I.V."/>
            <person name="Hibbett D.S."/>
        </authorList>
    </citation>
    <scope>NUCLEOTIDE SEQUENCE [LARGE SCALE GENOMIC DNA]</scope>
    <source>
        <strain evidence="2 3">3A-2</strain>
    </source>
</reference>
<evidence type="ECO:0000313" key="3">
    <source>
        <dbReference type="Proteomes" id="UP000250043"/>
    </source>
</evidence>
<organism evidence="2 3">
    <name type="scientific">Obba rivulosa</name>
    <dbReference type="NCBI Taxonomy" id="1052685"/>
    <lineage>
        <taxon>Eukaryota</taxon>
        <taxon>Fungi</taxon>
        <taxon>Dikarya</taxon>
        <taxon>Basidiomycota</taxon>
        <taxon>Agaricomycotina</taxon>
        <taxon>Agaricomycetes</taxon>
        <taxon>Polyporales</taxon>
        <taxon>Gelatoporiaceae</taxon>
        <taxon>Obba</taxon>
    </lineage>
</organism>
<gene>
    <name evidence="2" type="ORF">OBBRIDRAFT_572608</name>
</gene>